<dbReference type="AlphaFoldDB" id="A0A5B7G4J6"/>
<sequence>MTPESLGLPTVGVEQSRGERYGSTTPPELLLRDSFCAPISSSSVPGITQISISVNHCVFG</sequence>
<proteinExistence type="predicted"/>
<keyword evidence="3" id="KW-1185">Reference proteome</keyword>
<reference evidence="2 3" key="1">
    <citation type="submission" date="2019-05" db="EMBL/GenBank/DDBJ databases">
        <title>Another draft genome of Portunus trituberculatus and its Hox gene families provides insights of decapod evolution.</title>
        <authorList>
            <person name="Jeong J.-H."/>
            <person name="Song I."/>
            <person name="Kim S."/>
            <person name="Choi T."/>
            <person name="Kim D."/>
            <person name="Ryu S."/>
            <person name="Kim W."/>
        </authorList>
    </citation>
    <scope>NUCLEOTIDE SEQUENCE [LARGE SCALE GENOMIC DNA]</scope>
    <source>
        <tissue evidence="2">Muscle</tissue>
    </source>
</reference>
<evidence type="ECO:0000256" key="1">
    <source>
        <dbReference type="SAM" id="MobiDB-lite"/>
    </source>
</evidence>
<dbReference type="Proteomes" id="UP000324222">
    <property type="component" value="Unassembled WGS sequence"/>
</dbReference>
<protein>
    <submittedName>
        <fullName evidence="2">Uncharacterized protein</fullName>
    </submittedName>
</protein>
<gene>
    <name evidence="2" type="ORF">E2C01_046317</name>
</gene>
<evidence type="ECO:0000313" key="3">
    <source>
        <dbReference type="Proteomes" id="UP000324222"/>
    </source>
</evidence>
<name>A0A5B7G4J6_PORTR</name>
<evidence type="ECO:0000313" key="2">
    <source>
        <dbReference type="EMBL" id="MPC52447.1"/>
    </source>
</evidence>
<accession>A0A5B7G4J6</accession>
<dbReference type="EMBL" id="VSRR010010891">
    <property type="protein sequence ID" value="MPC52447.1"/>
    <property type="molecule type" value="Genomic_DNA"/>
</dbReference>
<comment type="caution">
    <text evidence="2">The sequence shown here is derived from an EMBL/GenBank/DDBJ whole genome shotgun (WGS) entry which is preliminary data.</text>
</comment>
<organism evidence="2 3">
    <name type="scientific">Portunus trituberculatus</name>
    <name type="common">Swimming crab</name>
    <name type="synonym">Neptunus trituberculatus</name>
    <dbReference type="NCBI Taxonomy" id="210409"/>
    <lineage>
        <taxon>Eukaryota</taxon>
        <taxon>Metazoa</taxon>
        <taxon>Ecdysozoa</taxon>
        <taxon>Arthropoda</taxon>
        <taxon>Crustacea</taxon>
        <taxon>Multicrustacea</taxon>
        <taxon>Malacostraca</taxon>
        <taxon>Eumalacostraca</taxon>
        <taxon>Eucarida</taxon>
        <taxon>Decapoda</taxon>
        <taxon>Pleocyemata</taxon>
        <taxon>Brachyura</taxon>
        <taxon>Eubrachyura</taxon>
        <taxon>Portunoidea</taxon>
        <taxon>Portunidae</taxon>
        <taxon>Portuninae</taxon>
        <taxon>Portunus</taxon>
    </lineage>
</organism>
<feature type="region of interest" description="Disordered" evidence="1">
    <location>
        <begin position="1"/>
        <end position="26"/>
    </location>
</feature>